<protein>
    <recommendedName>
        <fullName evidence="3">PH domain-containing protein</fullName>
    </recommendedName>
</protein>
<dbReference type="GeneID" id="78820901"/>
<comment type="caution">
    <text evidence="1">The sequence shown here is derived from an EMBL/GenBank/DDBJ whole genome shotgun (WGS) entry which is preliminary data.</text>
</comment>
<keyword evidence="2" id="KW-1185">Reference proteome</keyword>
<dbReference type="AlphaFoldDB" id="A0ABD5Y8B3"/>
<evidence type="ECO:0000313" key="1">
    <source>
        <dbReference type="EMBL" id="MFC7140604.1"/>
    </source>
</evidence>
<dbReference type="RefSeq" id="WP_274321701.1">
    <property type="nucleotide sequence ID" value="NZ_CP118158.1"/>
</dbReference>
<proteinExistence type="predicted"/>
<evidence type="ECO:0008006" key="3">
    <source>
        <dbReference type="Google" id="ProtNLM"/>
    </source>
</evidence>
<organism evidence="1 2">
    <name type="scientific">Halosimplex aquaticum</name>
    <dbReference type="NCBI Taxonomy" id="3026162"/>
    <lineage>
        <taxon>Archaea</taxon>
        <taxon>Methanobacteriati</taxon>
        <taxon>Methanobacteriota</taxon>
        <taxon>Stenosarchaea group</taxon>
        <taxon>Halobacteria</taxon>
        <taxon>Halobacteriales</taxon>
        <taxon>Haloarculaceae</taxon>
        <taxon>Halosimplex</taxon>
    </lineage>
</organism>
<name>A0ABD5Y8B3_9EURY</name>
<dbReference type="Proteomes" id="UP001596432">
    <property type="component" value="Unassembled WGS sequence"/>
</dbReference>
<evidence type="ECO:0000313" key="2">
    <source>
        <dbReference type="Proteomes" id="UP001596432"/>
    </source>
</evidence>
<gene>
    <name evidence="1" type="ORF">ACFQMA_12305</name>
</gene>
<sequence>MSYQQADSDEAYRIWTESITGNILVAEYDDGDYLIYNQSRNPWDGVLLEPPQMQALLKFTLEVEMSGKACLGEDIQNGKLFVRYRDGAYTLNPEDLNITPTLSEQQMDEITSLVKKMQTLMQDYDEYMEPTERHSQL</sequence>
<reference evidence="1 2" key="1">
    <citation type="journal article" date="2019" name="Int. J. Syst. Evol. Microbiol.">
        <title>The Global Catalogue of Microorganisms (GCM) 10K type strain sequencing project: providing services to taxonomists for standard genome sequencing and annotation.</title>
        <authorList>
            <consortium name="The Broad Institute Genomics Platform"/>
            <consortium name="The Broad Institute Genome Sequencing Center for Infectious Disease"/>
            <person name="Wu L."/>
            <person name="Ma J."/>
        </authorList>
    </citation>
    <scope>NUCLEOTIDE SEQUENCE [LARGE SCALE GENOMIC DNA]</scope>
    <source>
        <strain evidence="1 2">XZYJT29</strain>
    </source>
</reference>
<accession>A0ABD5Y8B3</accession>
<dbReference type="EMBL" id="JBHTAS010000001">
    <property type="protein sequence ID" value="MFC7140604.1"/>
    <property type="molecule type" value="Genomic_DNA"/>
</dbReference>